<dbReference type="RefSeq" id="WP_146786386.1">
    <property type="nucleotide sequence ID" value="NZ_CP042434.1"/>
</dbReference>
<dbReference type="OrthoDB" id="282393at2"/>
<keyword evidence="3" id="KW-1185">Reference proteome</keyword>
<gene>
    <name evidence="2" type="ORF">FSB73_20115</name>
</gene>
<feature type="domain" description="DUF2383" evidence="1">
    <location>
        <begin position="9"/>
        <end position="110"/>
    </location>
</feature>
<evidence type="ECO:0000259" key="1">
    <source>
        <dbReference type="Pfam" id="PF09537"/>
    </source>
</evidence>
<sequence>MNSRTKLVYQINKIIQLQLDRALGYQKARSLTKDPSLKSLFEHYTQQSYYFADKLQAAMALQAIETHVKPSWTGAVYRAWMIFRVRLSTRKDRAALSTALSAEKMMHLSYELLCANKYLTYYYPLLKFTFLKQFFSIKKTKEELETILIRYDSGRQQSAEIEVSFPQSAPIP</sequence>
<proteinExistence type="predicted"/>
<dbReference type="Gene3D" id="1.20.1260.10">
    <property type="match status" value="1"/>
</dbReference>
<dbReference type="Pfam" id="PF09537">
    <property type="entry name" value="DUF2383"/>
    <property type="match status" value="1"/>
</dbReference>
<dbReference type="AlphaFoldDB" id="A0A5B8VPS6"/>
<dbReference type="InterPro" id="IPR019052">
    <property type="entry name" value="DUF2383"/>
</dbReference>
<dbReference type="Proteomes" id="UP000321291">
    <property type="component" value="Chromosome"/>
</dbReference>
<accession>A0A5B8VPS6</accession>
<dbReference type="EMBL" id="CP042434">
    <property type="protein sequence ID" value="QEC73627.1"/>
    <property type="molecule type" value="Genomic_DNA"/>
</dbReference>
<evidence type="ECO:0000313" key="2">
    <source>
        <dbReference type="EMBL" id="QEC73627.1"/>
    </source>
</evidence>
<name>A0A5B8VPS6_9BACT</name>
<evidence type="ECO:0000313" key="3">
    <source>
        <dbReference type="Proteomes" id="UP000321291"/>
    </source>
</evidence>
<dbReference type="InterPro" id="IPR012347">
    <property type="entry name" value="Ferritin-like"/>
</dbReference>
<reference evidence="2 3" key="1">
    <citation type="journal article" date="2017" name="Int. J. Syst. Evol. Microbiol.">
        <title>Arachidicoccus ginsenosidivorans sp. nov., with ginsenoside-converting activity isolated from ginseng cultivating soil.</title>
        <authorList>
            <person name="Siddiqi M.Z."/>
            <person name="Aslam Z."/>
            <person name="Im W.T."/>
        </authorList>
    </citation>
    <scope>NUCLEOTIDE SEQUENCE [LARGE SCALE GENOMIC DNA]</scope>
    <source>
        <strain evidence="2 3">Gsoil 809</strain>
    </source>
</reference>
<dbReference type="KEGG" id="agi:FSB73_20115"/>
<protein>
    <submittedName>
        <fullName evidence="2">DUF2383 domain-containing protein</fullName>
    </submittedName>
</protein>
<organism evidence="2 3">
    <name type="scientific">Arachidicoccus ginsenosidivorans</name>
    <dbReference type="NCBI Taxonomy" id="496057"/>
    <lineage>
        <taxon>Bacteria</taxon>
        <taxon>Pseudomonadati</taxon>
        <taxon>Bacteroidota</taxon>
        <taxon>Chitinophagia</taxon>
        <taxon>Chitinophagales</taxon>
        <taxon>Chitinophagaceae</taxon>
        <taxon>Arachidicoccus</taxon>
    </lineage>
</organism>